<sequence length="88" mass="10036">MRHARLWKKVSAWMFVVAAVAGVVLLAGMPFMWWWFSRGELMGIYLGYAVYCAIAYYVYATAKVAAGDAAIESSHRYGDSRGIWDYKR</sequence>
<evidence type="ECO:0000313" key="2">
    <source>
        <dbReference type="EMBL" id="NEG78498.1"/>
    </source>
</evidence>
<keyword evidence="1" id="KW-1133">Transmembrane helix</keyword>
<proteinExistence type="predicted"/>
<dbReference type="Proteomes" id="UP000469763">
    <property type="component" value="Unassembled WGS sequence"/>
</dbReference>
<keyword evidence="1" id="KW-0812">Transmembrane</keyword>
<dbReference type="AlphaFoldDB" id="A0A7K3THC3"/>
<organism evidence="2 3">
    <name type="scientific">Bifidobacterium avesanii</name>
    <dbReference type="NCBI Taxonomy" id="1798157"/>
    <lineage>
        <taxon>Bacteria</taxon>
        <taxon>Bacillati</taxon>
        <taxon>Actinomycetota</taxon>
        <taxon>Actinomycetes</taxon>
        <taxon>Bifidobacteriales</taxon>
        <taxon>Bifidobacteriaceae</taxon>
        <taxon>Bifidobacterium</taxon>
    </lineage>
</organism>
<dbReference type="RefSeq" id="WP_152350249.1">
    <property type="nucleotide sequence ID" value="NZ_WBSN01000006.1"/>
</dbReference>
<feature type="transmembrane region" description="Helical" evidence="1">
    <location>
        <begin position="12"/>
        <end position="36"/>
    </location>
</feature>
<keyword evidence="1" id="KW-0472">Membrane</keyword>
<reference evidence="2 3" key="1">
    <citation type="submission" date="2019-10" db="EMBL/GenBank/DDBJ databases">
        <title>Bifidobacterium from non-human primates.</title>
        <authorList>
            <person name="Modesto M."/>
        </authorList>
    </citation>
    <scope>NUCLEOTIDE SEQUENCE [LARGE SCALE GENOMIC DNA]</scope>
    <source>
        <strain evidence="2 3">TREC</strain>
    </source>
</reference>
<feature type="transmembrane region" description="Helical" evidence="1">
    <location>
        <begin position="42"/>
        <end position="59"/>
    </location>
</feature>
<dbReference type="EMBL" id="WHZY01000007">
    <property type="protein sequence ID" value="NEG78498.1"/>
    <property type="molecule type" value="Genomic_DNA"/>
</dbReference>
<keyword evidence="3" id="KW-1185">Reference proteome</keyword>
<comment type="caution">
    <text evidence="2">The sequence shown here is derived from an EMBL/GenBank/DDBJ whole genome shotgun (WGS) entry which is preliminary data.</text>
</comment>
<evidence type="ECO:0000313" key="3">
    <source>
        <dbReference type="Proteomes" id="UP000469763"/>
    </source>
</evidence>
<name>A0A7K3THC3_9BIFI</name>
<protein>
    <submittedName>
        <fullName evidence="2">Uncharacterized protein</fullName>
    </submittedName>
</protein>
<accession>A0A7K3THC3</accession>
<gene>
    <name evidence="2" type="ORF">GFD22_05850</name>
</gene>
<evidence type="ECO:0000256" key="1">
    <source>
        <dbReference type="SAM" id="Phobius"/>
    </source>
</evidence>